<evidence type="ECO:0000313" key="2">
    <source>
        <dbReference type="Proteomes" id="UP000032180"/>
    </source>
</evidence>
<dbReference type="Gramene" id="LPERR07G00890.1">
    <property type="protein sequence ID" value="LPERR07G00890.1"/>
    <property type="gene ID" value="LPERR07G00890"/>
</dbReference>
<dbReference type="HOGENOM" id="CLU_2187718_0_0_1"/>
<reference evidence="1" key="3">
    <citation type="submission" date="2015-04" db="UniProtKB">
        <authorList>
            <consortium name="EnsemblPlants"/>
        </authorList>
    </citation>
    <scope>IDENTIFICATION</scope>
</reference>
<organism evidence="1 2">
    <name type="scientific">Leersia perrieri</name>
    <dbReference type="NCBI Taxonomy" id="77586"/>
    <lineage>
        <taxon>Eukaryota</taxon>
        <taxon>Viridiplantae</taxon>
        <taxon>Streptophyta</taxon>
        <taxon>Embryophyta</taxon>
        <taxon>Tracheophyta</taxon>
        <taxon>Spermatophyta</taxon>
        <taxon>Magnoliopsida</taxon>
        <taxon>Liliopsida</taxon>
        <taxon>Poales</taxon>
        <taxon>Poaceae</taxon>
        <taxon>BOP clade</taxon>
        <taxon>Oryzoideae</taxon>
        <taxon>Oryzeae</taxon>
        <taxon>Oryzinae</taxon>
        <taxon>Leersia</taxon>
    </lineage>
</organism>
<keyword evidence="2" id="KW-1185">Reference proteome</keyword>
<reference evidence="2" key="2">
    <citation type="submission" date="2013-12" db="EMBL/GenBank/DDBJ databases">
        <authorList>
            <person name="Yu Y."/>
            <person name="Lee S."/>
            <person name="de Baynast K."/>
            <person name="Wissotski M."/>
            <person name="Liu L."/>
            <person name="Talag J."/>
            <person name="Goicoechea J."/>
            <person name="Angelova A."/>
            <person name="Jetty R."/>
            <person name="Kudrna D."/>
            <person name="Golser W."/>
            <person name="Rivera L."/>
            <person name="Zhang J."/>
            <person name="Wing R."/>
        </authorList>
    </citation>
    <scope>NUCLEOTIDE SEQUENCE</scope>
</reference>
<proteinExistence type="predicted"/>
<dbReference type="Proteomes" id="UP000032180">
    <property type="component" value="Chromosome 7"/>
</dbReference>
<protein>
    <submittedName>
        <fullName evidence="1">Uncharacterized protein</fullName>
    </submittedName>
</protein>
<name>A0A0D9WUU5_9ORYZ</name>
<sequence>MLSQNSFPGESETTITQSQISIQVTGLKSQIRCRRAAPSRAANRQSATVLFRLLCTRPTVLGSPHLEEVWVCLQIIQCINVKVHQQTNARAYQIKVQRTMIKNNRKRLL</sequence>
<evidence type="ECO:0000313" key="1">
    <source>
        <dbReference type="EnsemblPlants" id="LPERR07G00890.1"/>
    </source>
</evidence>
<accession>A0A0D9WUU5</accession>
<dbReference type="EnsemblPlants" id="LPERR07G00890.1">
    <property type="protein sequence ID" value="LPERR07G00890.1"/>
    <property type="gene ID" value="LPERR07G00890"/>
</dbReference>
<reference evidence="1 2" key="1">
    <citation type="submission" date="2012-08" db="EMBL/GenBank/DDBJ databases">
        <title>Oryza genome evolution.</title>
        <authorList>
            <person name="Wing R.A."/>
        </authorList>
    </citation>
    <scope>NUCLEOTIDE SEQUENCE</scope>
</reference>
<dbReference type="AlphaFoldDB" id="A0A0D9WUU5"/>